<evidence type="ECO:0000313" key="2">
    <source>
        <dbReference type="EMBL" id="TCO59447.1"/>
    </source>
</evidence>
<dbReference type="AlphaFoldDB" id="A0A4R2JKT5"/>
<organism evidence="2 3">
    <name type="scientific">Actinocrispum wychmicini</name>
    <dbReference type="NCBI Taxonomy" id="1213861"/>
    <lineage>
        <taxon>Bacteria</taxon>
        <taxon>Bacillati</taxon>
        <taxon>Actinomycetota</taxon>
        <taxon>Actinomycetes</taxon>
        <taxon>Pseudonocardiales</taxon>
        <taxon>Pseudonocardiaceae</taxon>
        <taxon>Actinocrispum</taxon>
    </lineage>
</organism>
<comment type="caution">
    <text evidence="2">The sequence shown here is derived from an EMBL/GenBank/DDBJ whole genome shotgun (WGS) entry which is preliminary data.</text>
</comment>
<dbReference type="EMBL" id="SLWS01000004">
    <property type="protein sequence ID" value="TCO59447.1"/>
    <property type="molecule type" value="Genomic_DNA"/>
</dbReference>
<evidence type="ECO:0000313" key="3">
    <source>
        <dbReference type="Proteomes" id="UP000295680"/>
    </source>
</evidence>
<sequence length="104" mass="10497">MSGLGQALWAVGPEATVEVLVGSKNDPPGLSLSLDPGEVLIASPAGKGDRAMFAAFLLDLADAAMVLAERLDPDGMPAPAEAGDRSGRCFVARDPLGDSGGGYQ</sequence>
<evidence type="ECO:0000256" key="1">
    <source>
        <dbReference type="SAM" id="MobiDB-lite"/>
    </source>
</evidence>
<feature type="region of interest" description="Disordered" evidence="1">
    <location>
        <begin position="76"/>
        <end position="104"/>
    </location>
</feature>
<proteinExistence type="predicted"/>
<accession>A0A4R2JKT5</accession>
<reference evidence="2 3" key="1">
    <citation type="submission" date="2019-03" db="EMBL/GenBank/DDBJ databases">
        <title>Genomic Encyclopedia of Type Strains, Phase IV (KMG-IV): sequencing the most valuable type-strain genomes for metagenomic binning, comparative biology and taxonomic classification.</title>
        <authorList>
            <person name="Goeker M."/>
        </authorList>
    </citation>
    <scope>NUCLEOTIDE SEQUENCE [LARGE SCALE GENOMIC DNA]</scope>
    <source>
        <strain evidence="2 3">DSM 45934</strain>
    </source>
</reference>
<gene>
    <name evidence="2" type="ORF">EV192_104289</name>
</gene>
<name>A0A4R2JKT5_9PSEU</name>
<dbReference type="Proteomes" id="UP000295680">
    <property type="component" value="Unassembled WGS sequence"/>
</dbReference>
<keyword evidence="3" id="KW-1185">Reference proteome</keyword>
<protein>
    <submittedName>
        <fullName evidence="2">Uncharacterized protein</fullName>
    </submittedName>
</protein>